<evidence type="ECO:0000313" key="2">
    <source>
        <dbReference type="Proteomes" id="UP000019277"/>
    </source>
</evidence>
<organism evidence="1 2">
    <name type="scientific">Actinokineospora spheciospongiae</name>
    <dbReference type="NCBI Taxonomy" id="909613"/>
    <lineage>
        <taxon>Bacteria</taxon>
        <taxon>Bacillati</taxon>
        <taxon>Actinomycetota</taxon>
        <taxon>Actinomycetes</taxon>
        <taxon>Pseudonocardiales</taxon>
        <taxon>Pseudonocardiaceae</taxon>
        <taxon>Actinokineospora</taxon>
    </lineage>
</organism>
<dbReference type="InterPro" id="IPR002213">
    <property type="entry name" value="UDP_glucos_trans"/>
</dbReference>
<accession>W7J5P0</accession>
<dbReference type="RefSeq" id="WP_035278068.1">
    <property type="nucleotide sequence ID" value="NZ_AYXG01000015.1"/>
</dbReference>
<dbReference type="EMBL" id="AYXG01000015">
    <property type="protein sequence ID" value="EWC64311.1"/>
    <property type="molecule type" value="Genomic_DNA"/>
</dbReference>
<dbReference type="GO" id="GO:0017000">
    <property type="term" value="P:antibiotic biosynthetic process"/>
    <property type="evidence" value="ECO:0007669"/>
    <property type="project" value="UniProtKB-ARBA"/>
</dbReference>
<protein>
    <submittedName>
        <fullName evidence="1">Glycosyltransferase</fullName>
    </submittedName>
</protein>
<dbReference type="STRING" id="909613.UO65_0355"/>
<reference evidence="1 2" key="1">
    <citation type="journal article" date="2014" name="Genome Announc.">
        <title>Draft Genome Sequence of the Antitrypanosomally Active Sponge-Associated Bacterium Actinokineospora sp. Strain EG49.</title>
        <authorList>
            <person name="Harjes J."/>
            <person name="Ryu T."/>
            <person name="Abdelmohsen U.R."/>
            <person name="Moitinho-Silva L."/>
            <person name="Horn H."/>
            <person name="Ravasi T."/>
            <person name="Hentschel U."/>
        </authorList>
    </citation>
    <scope>NUCLEOTIDE SEQUENCE [LARGE SCALE GENOMIC DNA]</scope>
    <source>
        <strain evidence="1 2">EG49</strain>
    </source>
</reference>
<dbReference type="PANTHER" id="PTHR48050">
    <property type="entry name" value="STEROL 3-BETA-GLUCOSYLTRANSFERASE"/>
    <property type="match status" value="1"/>
</dbReference>
<dbReference type="OrthoDB" id="6620093at2"/>
<keyword evidence="1" id="KW-0808">Transferase</keyword>
<dbReference type="InterPro" id="IPR050426">
    <property type="entry name" value="Glycosyltransferase_28"/>
</dbReference>
<proteinExistence type="predicted"/>
<gene>
    <name evidence="1" type="ORF">UO65_0355</name>
</gene>
<dbReference type="Pfam" id="PF00201">
    <property type="entry name" value="UDPGT"/>
    <property type="match status" value="1"/>
</dbReference>
<dbReference type="eggNOG" id="COG1819">
    <property type="taxonomic scope" value="Bacteria"/>
</dbReference>
<dbReference type="PATRIC" id="fig|909613.9.peg.368"/>
<keyword evidence="2" id="KW-1185">Reference proteome</keyword>
<name>W7J5P0_9PSEU</name>
<dbReference type="Proteomes" id="UP000019277">
    <property type="component" value="Unassembled WGS sequence"/>
</dbReference>
<dbReference type="PANTHER" id="PTHR48050:SF13">
    <property type="entry name" value="STEROL 3-BETA-GLUCOSYLTRANSFERASE UGT80A2"/>
    <property type="match status" value="1"/>
</dbReference>
<sequence length="398" mass="41993">MKVFSSVTGSHGHARAVLPVVRALADAGHEVLVATPRHLAEVFEDEPLRVEPVMPDMAQIILQLRAAGTSVLTDEGIDPRLALIALASGPHVTATFNTTHALAEEWGAELVVRDGAELSAVLVAEALGVPHVSAPSGAGNITDAAGIVEALNERRDEVGLPAQDDPFAIYRHGRLDCLPAEYSFGAFPMPEAFAYRQPTDLDRGRSLPADLAAIPGDKPLVLASVGTALPVVLNMEQFGIDLPEDMLSPADTVRAIVHGLSKVDCYAVVASGGFPPEDSDFGDHVLVVDHIPQPLLLESTAAFLTHGGYNSIRESIRAGVPMAVLPQFGDQHHNATRVQDLGLGHHITDVTPDGVAAAVTHLLEDEKTRATTTTAQRRTTALPGVDAVVAHLESLARA</sequence>
<dbReference type="AlphaFoldDB" id="W7J5P0"/>
<dbReference type="Gene3D" id="3.40.50.2000">
    <property type="entry name" value="Glycogen Phosphorylase B"/>
    <property type="match status" value="2"/>
</dbReference>
<dbReference type="CDD" id="cd03784">
    <property type="entry name" value="GT1_Gtf-like"/>
    <property type="match status" value="1"/>
</dbReference>
<dbReference type="GO" id="GO:0008194">
    <property type="term" value="F:UDP-glycosyltransferase activity"/>
    <property type="evidence" value="ECO:0007669"/>
    <property type="project" value="InterPro"/>
</dbReference>
<evidence type="ECO:0000313" key="1">
    <source>
        <dbReference type="EMBL" id="EWC64311.1"/>
    </source>
</evidence>
<comment type="caution">
    <text evidence="1">The sequence shown here is derived from an EMBL/GenBank/DDBJ whole genome shotgun (WGS) entry which is preliminary data.</text>
</comment>
<dbReference type="SUPFAM" id="SSF53756">
    <property type="entry name" value="UDP-Glycosyltransferase/glycogen phosphorylase"/>
    <property type="match status" value="1"/>
</dbReference>